<dbReference type="Gene3D" id="1.25.40.10">
    <property type="entry name" value="Tetratricopeptide repeat domain"/>
    <property type="match status" value="2"/>
</dbReference>
<dbReference type="Pfam" id="PF01535">
    <property type="entry name" value="PPR"/>
    <property type="match status" value="4"/>
</dbReference>
<organism evidence="3 4">
    <name type="scientific">Cajanus cajan</name>
    <name type="common">Pigeon pea</name>
    <name type="synonym">Cajanus indicus</name>
    <dbReference type="NCBI Taxonomy" id="3821"/>
    <lineage>
        <taxon>Eukaryota</taxon>
        <taxon>Viridiplantae</taxon>
        <taxon>Streptophyta</taxon>
        <taxon>Embryophyta</taxon>
        <taxon>Tracheophyta</taxon>
        <taxon>Spermatophyta</taxon>
        <taxon>Magnoliopsida</taxon>
        <taxon>eudicotyledons</taxon>
        <taxon>Gunneridae</taxon>
        <taxon>Pentapetalae</taxon>
        <taxon>rosids</taxon>
        <taxon>fabids</taxon>
        <taxon>Fabales</taxon>
        <taxon>Fabaceae</taxon>
        <taxon>Papilionoideae</taxon>
        <taxon>50 kb inversion clade</taxon>
        <taxon>NPAAA clade</taxon>
        <taxon>indigoferoid/millettioid clade</taxon>
        <taxon>Phaseoleae</taxon>
        <taxon>Cajanus</taxon>
    </lineage>
</organism>
<dbReference type="OMA" id="VKACTRI"/>
<dbReference type="NCBIfam" id="TIGR00756">
    <property type="entry name" value="PPR"/>
    <property type="match status" value="3"/>
</dbReference>
<dbReference type="InterPro" id="IPR046960">
    <property type="entry name" value="PPR_At4g14850-like_plant"/>
</dbReference>
<dbReference type="InterPro" id="IPR011990">
    <property type="entry name" value="TPR-like_helical_dom_sf"/>
</dbReference>
<feature type="repeat" description="PPR" evidence="2">
    <location>
        <begin position="169"/>
        <end position="203"/>
    </location>
</feature>
<dbReference type="InterPro" id="IPR002885">
    <property type="entry name" value="PPR_rpt"/>
</dbReference>
<keyword evidence="4" id="KW-1185">Reference proteome</keyword>
<reference evidence="3" key="1">
    <citation type="journal article" date="2012" name="Nat. Biotechnol.">
        <title>Draft genome sequence of pigeonpea (Cajanus cajan), an orphan legume crop of resource-poor farmers.</title>
        <authorList>
            <person name="Varshney R.K."/>
            <person name="Chen W."/>
            <person name="Li Y."/>
            <person name="Bharti A.K."/>
            <person name="Saxena R.K."/>
            <person name="Schlueter J.A."/>
            <person name="Donoghue M.T."/>
            <person name="Azam S."/>
            <person name="Fan G."/>
            <person name="Whaley A.M."/>
            <person name="Farmer A.D."/>
            <person name="Sheridan J."/>
            <person name="Iwata A."/>
            <person name="Tuteja R."/>
            <person name="Penmetsa R.V."/>
            <person name="Wu W."/>
            <person name="Upadhyaya H.D."/>
            <person name="Yang S.P."/>
            <person name="Shah T."/>
            <person name="Saxena K.B."/>
            <person name="Michael T."/>
            <person name="McCombie W.R."/>
            <person name="Yang B."/>
            <person name="Zhang G."/>
            <person name="Yang H."/>
            <person name="Wang J."/>
            <person name="Spillane C."/>
            <person name="Cook D.R."/>
            <person name="May G.D."/>
            <person name="Xu X."/>
            <person name="Jackson S.A."/>
        </authorList>
    </citation>
    <scope>NUCLEOTIDE SEQUENCE [LARGE SCALE GENOMIC DNA]</scope>
</reference>
<gene>
    <name evidence="3" type="ORF">KK1_036565</name>
</gene>
<dbReference type="STRING" id="3821.A0A151RHG6"/>
<name>A0A151RHG6_CAJCA</name>
<dbReference type="Proteomes" id="UP000075243">
    <property type="component" value="Unassembled WGS sequence"/>
</dbReference>
<accession>A0A151RHG6</accession>
<proteinExistence type="predicted"/>
<keyword evidence="1" id="KW-0677">Repeat</keyword>
<protein>
    <submittedName>
        <fullName evidence="3">Pentatricopeptide repeat-containing protein At2g01510 family</fullName>
    </submittedName>
</protein>
<feature type="repeat" description="PPR" evidence="2">
    <location>
        <begin position="99"/>
        <end position="133"/>
    </location>
</feature>
<dbReference type="Pfam" id="PF13041">
    <property type="entry name" value="PPR_2"/>
    <property type="match status" value="1"/>
</dbReference>
<dbReference type="FunFam" id="1.25.40.10:FF:001790">
    <property type="entry name" value="Putative pentatricopeptide repeat-containing protein At2g01510"/>
    <property type="match status" value="1"/>
</dbReference>
<evidence type="ECO:0000313" key="3">
    <source>
        <dbReference type="EMBL" id="KYP42052.1"/>
    </source>
</evidence>
<sequence>MNYVKACTRINGIGTLASPKRHFQVDASIIKRGFDLTTYRSNFQVKTLLQRGNLDAALKLFDEMPHKNTISTNTMIMGYINSGNLSTARSMFDSMLHRTVVTWTMLIGGYAQNNQFREAFGLFVEMCRHGTVPNHVTLATLLCGFTEFESVNEVGQVHAQVVKSGYDSTLMVCNSLLDSYCKTRNLRLACHLFKQMLEKDTVTFSALLTGYSKVGFNHDAINL</sequence>
<dbReference type="Gramene" id="C.cajan_36632.t">
    <property type="protein sequence ID" value="C.cajan_36632.t.cds1"/>
    <property type="gene ID" value="C.cajan_36632"/>
</dbReference>
<evidence type="ECO:0000256" key="2">
    <source>
        <dbReference type="PROSITE-ProRule" id="PRU00708"/>
    </source>
</evidence>
<evidence type="ECO:0000256" key="1">
    <source>
        <dbReference type="ARBA" id="ARBA00022737"/>
    </source>
</evidence>
<dbReference type="GO" id="GO:0003723">
    <property type="term" value="F:RNA binding"/>
    <property type="evidence" value="ECO:0007669"/>
    <property type="project" value="InterPro"/>
</dbReference>
<dbReference type="GO" id="GO:0009451">
    <property type="term" value="P:RNA modification"/>
    <property type="evidence" value="ECO:0007669"/>
    <property type="project" value="InterPro"/>
</dbReference>
<dbReference type="PROSITE" id="PS51375">
    <property type="entry name" value="PPR"/>
    <property type="match status" value="2"/>
</dbReference>
<dbReference type="AlphaFoldDB" id="A0A151RHG6"/>
<evidence type="ECO:0000313" key="4">
    <source>
        <dbReference type="Proteomes" id="UP000075243"/>
    </source>
</evidence>
<dbReference type="EMBL" id="KQ483738">
    <property type="protein sequence ID" value="KYP42052.1"/>
    <property type="molecule type" value="Genomic_DNA"/>
</dbReference>
<dbReference type="PANTHER" id="PTHR47926:SF347">
    <property type="entry name" value="PENTATRICOPEPTIDE REPEAT-CONTAINING PROTEIN"/>
    <property type="match status" value="1"/>
</dbReference>
<dbReference type="PANTHER" id="PTHR47926">
    <property type="entry name" value="PENTATRICOPEPTIDE REPEAT-CONTAINING PROTEIN"/>
    <property type="match status" value="1"/>
</dbReference>